<dbReference type="InterPro" id="IPR003370">
    <property type="entry name" value="Chromate_transpt"/>
</dbReference>
<name>A0A2N4U7V5_9BURK</name>
<gene>
    <name evidence="8" type="ORF">CR159_05780</name>
</gene>
<comment type="caution">
    <text evidence="8">The sequence shown here is derived from an EMBL/GenBank/DDBJ whole genome shotgun (WGS) entry which is preliminary data.</text>
</comment>
<dbReference type="RefSeq" id="WP_102073051.1">
    <property type="nucleotide sequence ID" value="NZ_PDNW01000003.1"/>
</dbReference>
<dbReference type="PIRSF" id="PIRSF004810">
    <property type="entry name" value="ChrA"/>
    <property type="match status" value="1"/>
</dbReference>
<accession>A0A2N4U7V5</accession>
<dbReference type="Proteomes" id="UP000234190">
    <property type="component" value="Unassembled WGS sequence"/>
</dbReference>
<protein>
    <submittedName>
        <fullName evidence="8">Chromate transporter</fullName>
    </submittedName>
</protein>
<sequence>MALRGIRTDSGPWSVFLIFLRLGLTSFGGPIAHLSYFHHEFVTRRAWLSERSYADLVALCQFLPGPASSQVGIALGLSRGGYVGALAAWAGFTLPSAIALILFAQGLAIYGDGIAAGALHGLKVVAVAVVAQAVWGMARTLCPDVLRITIMAAAACVFVLVPSAWAQVGTLAAAALAGLVIFKPQQDSLHDPLPIAISRRAGIISLSLFLLLLAGLPVLAKTMPNQTIAVIDAFFRAGSLVFGGGHVVLPLLQAEVVPAGWIGNETFLSGYGAAQAVPGPLFTFAAFVGASMTGAVYGWIGGMICLVAIFAPSFLLVIGVLPFWEQLRRNVRTQAALMGINAAVVGLLLAALYQPVWTSAIHEPRDFGLGLAAFVALMYWKLPPWLVVLGCAVAGWMLNIVA</sequence>
<dbReference type="InterPro" id="IPR014047">
    <property type="entry name" value="Chr_Tranpt_l_chain"/>
</dbReference>
<evidence type="ECO:0000256" key="2">
    <source>
        <dbReference type="ARBA" id="ARBA00005262"/>
    </source>
</evidence>
<evidence type="ECO:0000256" key="3">
    <source>
        <dbReference type="ARBA" id="ARBA00022475"/>
    </source>
</evidence>
<feature type="transmembrane region" description="Helical" evidence="7">
    <location>
        <begin position="296"/>
        <end position="324"/>
    </location>
</feature>
<dbReference type="PANTHER" id="PTHR33567:SF3">
    <property type="entry name" value="CHROMATE ION TRANSPORTER (EUROFUNG)"/>
    <property type="match status" value="1"/>
</dbReference>
<keyword evidence="9" id="KW-1185">Reference proteome</keyword>
<dbReference type="EMBL" id="PDNW01000003">
    <property type="protein sequence ID" value="PLC51100.1"/>
    <property type="molecule type" value="Genomic_DNA"/>
</dbReference>
<feature type="transmembrane region" description="Helical" evidence="7">
    <location>
        <begin position="114"/>
        <end position="138"/>
    </location>
</feature>
<feature type="transmembrane region" description="Helical" evidence="7">
    <location>
        <begin position="377"/>
        <end position="398"/>
    </location>
</feature>
<feature type="transmembrane region" description="Helical" evidence="7">
    <location>
        <begin position="201"/>
        <end position="220"/>
    </location>
</feature>
<evidence type="ECO:0000313" key="9">
    <source>
        <dbReference type="Proteomes" id="UP000234190"/>
    </source>
</evidence>
<feature type="transmembrane region" description="Helical" evidence="7">
    <location>
        <begin position="336"/>
        <end position="357"/>
    </location>
</feature>
<keyword evidence="3" id="KW-1003">Cell membrane</keyword>
<feature type="transmembrane region" description="Helical" evidence="7">
    <location>
        <begin position="84"/>
        <end position="108"/>
    </location>
</feature>
<evidence type="ECO:0000256" key="4">
    <source>
        <dbReference type="ARBA" id="ARBA00022692"/>
    </source>
</evidence>
<keyword evidence="5 7" id="KW-1133">Transmembrane helix</keyword>
<reference evidence="8 9" key="1">
    <citation type="submission" date="2017-10" db="EMBL/GenBank/DDBJ databases">
        <title>Two draft genome sequences of Pusillimonas sp. strains isolated from a nitrate- and radionuclide-contaminated groundwater in Russia.</title>
        <authorList>
            <person name="Grouzdev D.S."/>
            <person name="Tourova T.P."/>
            <person name="Goeva M.A."/>
            <person name="Babich T.L."/>
            <person name="Sokolova D.S."/>
            <person name="Abdullin R."/>
            <person name="Poltaraus A.B."/>
            <person name="Toshchakov S.V."/>
            <person name="Nazina T.N."/>
        </authorList>
    </citation>
    <scope>NUCLEOTIDE SEQUENCE [LARGE SCALE GENOMIC DNA]</scope>
    <source>
        <strain evidence="8 9">JR1/69-3-13</strain>
    </source>
</reference>
<feature type="transmembrane region" description="Helical" evidence="7">
    <location>
        <begin position="150"/>
        <end position="181"/>
    </location>
</feature>
<evidence type="ECO:0000256" key="7">
    <source>
        <dbReference type="SAM" id="Phobius"/>
    </source>
</evidence>
<proteinExistence type="inferred from homology"/>
<dbReference type="NCBIfam" id="TIGR00937">
    <property type="entry name" value="2A51"/>
    <property type="match status" value="1"/>
</dbReference>
<dbReference type="GO" id="GO:0005886">
    <property type="term" value="C:plasma membrane"/>
    <property type="evidence" value="ECO:0007669"/>
    <property type="project" value="UniProtKB-SubCell"/>
</dbReference>
<evidence type="ECO:0000313" key="8">
    <source>
        <dbReference type="EMBL" id="PLC51100.1"/>
    </source>
</evidence>
<dbReference type="AlphaFoldDB" id="A0A2N4U7V5"/>
<comment type="subcellular location">
    <subcellularLocation>
        <location evidence="1">Cell membrane</location>
        <topology evidence="1">Multi-pass membrane protein</topology>
    </subcellularLocation>
</comment>
<organism evidence="8 9">
    <name type="scientific">Pollutimonas subterranea</name>
    <dbReference type="NCBI Taxonomy" id="2045210"/>
    <lineage>
        <taxon>Bacteria</taxon>
        <taxon>Pseudomonadati</taxon>
        <taxon>Pseudomonadota</taxon>
        <taxon>Betaproteobacteria</taxon>
        <taxon>Burkholderiales</taxon>
        <taxon>Alcaligenaceae</taxon>
        <taxon>Pollutimonas</taxon>
    </lineage>
</organism>
<evidence type="ECO:0000256" key="1">
    <source>
        <dbReference type="ARBA" id="ARBA00004651"/>
    </source>
</evidence>
<dbReference type="PANTHER" id="PTHR33567">
    <property type="entry name" value="CHROMATE ION TRANSPORTER (EUROFUNG)"/>
    <property type="match status" value="1"/>
</dbReference>
<dbReference type="GO" id="GO:0015109">
    <property type="term" value="F:chromate transmembrane transporter activity"/>
    <property type="evidence" value="ECO:0007669"/>
    <property type="project" value="InterPro"/>
</dbReference>
<feature type="transmembrane region" description="Helical" evidence="7">
    <location>
        <begin position="12"/>
        <end position="36"/>
    </location>
</feature>
<dbReference type="Pfam" id="PF02417">
    <property type="entry name" value="Chromate_transp"/>
    <property type="match status" value="2"/>
</dbReference>
<keyword evidence="6 7" id="KW-0472">Membrane</keyword>
<evidence type="ECO:0000256" key="6">
    <source>
        <dbReference type="ARBA" id="ARBA00023136"/>
    </source>
</evidence>
<dbReference type="OrthoDB" id="8969999at2"/>
<comment type="similarity">
    <text evidence="2">Belongs to the chromate ion transporter (CHR) (TC 2.A.51) family.</text>
</comment>
<evidence type="ECO:0000256" key="5">
    <source>
        <dbReference type="ARBA" id="ARBA00022989"/>
    </source>
</evidence>
<keyword evidence="4 7" id="KW-0812">Transmembrane</keyword>